<dbReference type="InterPro" id="IPR001902">
    <property type="entry name" value="SLC26A/SulP_fam"/>
</dbReference>
<feature type="transmembrane region" description="Helical" evidence="5">
    <location>
        <begin position="385"/>
        <end position="402"/>
    </location>
</feature>
<dbReference type="InterPro" id="IPR036513">
    <property type="entry name" value="STAS_dom_sf"/>
</dbReference>
<evidence type="ECO:0000256" key="4">
    <source>
        <dbReference type="ARBA" id="ARBA00023136"/>
    </source>
</evidence>
<keyword evidence="2 5" id="KW-0812">Transmembrane</keyword>
<evidence type="ECO:0000313" key="7">
    <source>
        <dbReference type="EMBL" id="CAD5207571.1"/>
    </source>
</evidence>
<feature type="transmembrane region" description="Helical" evidence="5">
    <location>
        <begin position="125"/>
        <end position="152"/>
    </location>
</feature>
<dbReference type="SUPFAM" id="SSF52091">
    <property type="entry name" value="SpoIIaa-like"/>
    <property type="match status" value="1"/>
</dbReference>
<dbReference type="PROSITE" id="PS50801">
    <property type="entry name" value="STAS"/>
    <property type="match status" value="1"/>
</dbReference>
<accession>A0A811JWC1</accession>
<feature type="transmembrane region" description="Helical" evidence="5">
    <location>
        <begin position="265"/>
        <end position="287"/>
    </location>
</feature>
<evidence type="ECO:0000256" key="5">
    <source>
        <dbReference type="SAM" id="Phobius"/>
    </source>
</evidence>
<dbReference type="EMBL" id="CAJFDH010000001">
    <property type="protein sequence ID" value="CAD5207571.1"/>
    <property type="molecule type" value="Genomic_DNA"/>
</dbReference>
<feature type="domain" description="STAS" evidence="6">
    <location>
        <begin position="536"/>
        <end position="684"/>
    </location>
</feature>
<keyword evidence="8" id="KW-1185">Reference proteome</keyword>
<evidence type="ECO:0000256" key="3">
    <source>
        <dbReference type="ARBA" id="ARBA00022989"/>
    </source>
</evidence>
<dbReference type="Proteomes" id="UP000614601">
    <property type="component" value="Unassembled WGS sequence"/>
</dbReference>
<comment type="subcellular location">
    <subcellularLocation>
        <location evidence="1">Membrane</location>
        <topology evidence="1">Multi-pass membrane protein</topology>
    </subcellularLocation>
</comment>
<keyword evidence="4 5" id="KW-0472">Membrane</keyword>
<dbReference type="CDD" id="cd07042">
    <property type="entry name" value="STAS_SulP_like_sulfate_transporter"/>
    <property type="match status" value="1"/>
</dbReference>
<feature type="transmembrane region" description="Helical" evidence="5">
    <location>
        <begin position="185"/>
        <end position="203"/>
    </location>
</feature>
<feature type="transmembrane region" description="Helical" evidence="5">
    <location>
        <begin position="350"/>
        <end position="373"/>
    </location>
</feature>
<dbReference type="Gene3D" id="3.30.750.24">
    <property type="entry name" value="STAS domain"/>
    <property type="match status" value="1"/>
</dbReference>
<dbReference type="OrthoDB" id="288203at2759"/>
<dbReference type="InterPro" id="IPR011547">
    <property type="entry name" value="SLC26A/SulP_dom"/>
</dbReference>
<reference evidence="7" key="1">
    <citation type="submission" date="2020-09" db="EMBL/GenBank/DDBJ databases">
        <authorList>
            <person name="Kikuchi T."/>
        </authorList>
    </citation>
    <scope>NUCLEOTIDE SEQUENCE</scope>
    <source>
        <strain evidence="7">SH1</strain>
    </source>
</reference>
<sequence>MEGNRLLIPNPMSSSEDLSQENSEVGYEIMDSINIGYRAAMNQKDFDDFYHYNKPEHKHNEFMRRSAKILRQYKRPFRSPRRFFSTMLGFFPFFEWIPKYKWKQNLGFDFTAGCTLAVMHIPQGIAYAVLAGLPPISGLYLSLFAPLLYLIFGTTRQNSLGTFAVISLMTRNTLEAFPDQDRLELASTLSLTVGIVHLSMAIFRLDILTTYFSDAVIGGFSTGAACHVLVSQIRNYFGIPKQPPHHGLGMLFLKLRDLVLNADKANVTTITLATVCLIILVVGKFYINPFLKRRYNLNVPVPFELMILIAGAAVSKLLDFKGGYNMAVVGELPSDLPHPKWPNPTLIPELIPHAISIAAVVAAIHISLGKMLSKRLDYPIDTSQELYALGFVTSLSSIFPIYPTACSLSRTVVSADVGAKTQLSSLFSSIILVGVILKVGTYLETLPMCVLSSIIIVALTGMFRKFSELKRLWHLAKIDFSIWVVSFVATATWSVTIGLAISVVYALVTIVFRTQWPRWHYLGNLKGSTDFRDEERYDNTTKMDGISIFRFDAPLLFTNVEHFKATITKVATRLPRLEQTEESYTQTTVDSFRPLEVKVDDMKPKARRYAERFLVVDCSGFTFVDTMGANAMKEIHQELQHHRVHVFFAAAKAPVRELFEKAGYHKVVPKTNFFPAISDAVVTARRMTFLMDSPPLSSVTDSAMGGSQSSRTD</sequence>
<protein>
    <recommendedName>
        <fullName evidence="6">STAS domain-containing protein</fullName>
    </recommendedName>
</protein>
<feature type="transmembrane region" description="Helical" evidence="5">
    <location>
        <begin position="483"/>
        <end position="512"/>
    </location>
</feature>
<dbReference type="PANTHER" id="PTHR11814">
    <property type="entry name" value="SULFATE TRANSPORTER"/>
    <property type="match status" value="1"/>
</dbReference>
<dbReference type="GO" id="GO:0055085">
    <property type="term" value="P:transmembrane transport"/>
    <property type="evidence" value="ECO:0007669"/>
    <property type="project" value="InterPro"/>
</dbReference>
<evidence type="ECO:0000256" key="2">
    <source>
        <dbReference type="ARBA" id="ARBA00022692"/>
    </source>
</evidence>
<evidence type="ECO:0000256" key="1">
    <source>
        <dbReference type="ARBA" id="ARBA00004141"/>
    </source>
</evidence>
<dbReference type="GO" id="GO:0016020">
    <property type="term" value="C:membrane"/>
    <property type="evidence" value="ECO:0007669"/>
    <property type="project" value="UniProtKB-SubCell"/>
</dbReference>
<gene>
    <name evidence="7" type="ORF">BOKJ2_LOCUS2255</name>
</gene>
<name>A0A811JWC1_9BILA</name>
<dbReference type="Pfam" id="PF01740">
    <property type="entry name" value="STAS"/>
    <property type="match status" value="1"/>
</dbReference>
<evidence type="ECO:0000259" key="6">
    <source>
        <dbReference type="PROSITE" id="PS50801"/>
    </source>
</evidence>
<dbReference type="InterPro" id="IPR002645">
    <property type="entry name" value="STAS_dom"/>
</dbReference>
<feature type="transmembrane region" description="Helical" evidence="5">
    <location>
        <begin position="446"/>
        <end position="463"/>
    </location>
</feature>
<dbReference type="AlphaFoldDB" id="A0A811JWC1"/>
<keyword evidence="3 5" id="KW-1133">Transmembrane helix</keyword>
<dbReference type="EMBL" id="CAJFCW020000001">
    <property type="protein sequence ID" value="CAG9086170.1"/>
    <property type="molecule type" value="Genomic_DNA"/>
</dbReference>
<dbReference type="NCBIfam" id="TIGR00815">
    <property type="entry name" value="sulP"/>
    <property type="match status" value="1"/>
</dbReference>
<proteinExistence type="predicted"/>
<comment type="caution">
    <text evidence="7">The sequence shown here is derived from an EMBL/GenBank/DDBJ whole genome shotgun (WGS) entry which is preliminary data.</text>
</comment>
<evidence type="ECO:0000313" key="8">
    <source>
        <dbReference type="Proteomes" id="UP000614601"/>
    </source>
</evidence>
<dbReference type="Pfam" id="PF00916">
    <property type="entry name" value="Sulfate_transp"/>
    <property type="match status" value="1"/>
</dbReference>
<organism evidence="7 8">
    <name type="scientific">Bursaphelenchus okinawaensis</name>
    <dbReference type="NCBI Taxonomy" id="465554"/>
    <lineage>
        <taxon>Eukaryota</taxon>
        <taxon>Metazoa</taxon>
        <taxon>Ecdysozoa</taxon>
        <taxon>Nematoda</taxon>
        <taxon>Chromadorea</taxon>
        <taxon>Rhabditida</taxon>
        <taxon>Tylenchina</taxon>
        <taxon>Tylenchomorpha</taxon>
        <taxon>Aphelenchoidea</taxon>
        <taxon>Aphelenchoididae</taxon>
        <taxon>Bursaphelenchus</taxon>
    </lineage>
</organism>
<feature type="transmembrane region" description="Helical" evidence="5">
    <location>
        <begin position="299"/>
        <end position="318"/>
    </location>
</feature>
<dbReference type="Proteomes" id="UP000783686">
    <property type="component" value="Unassembled WGS sequence"/>
</dbReference>